<keyword evidence="1" id="KW-1133">Transmembrane helix</keyword>
<sequence length="317" mass="35826">MKSSNVGGQAVLEGVMMKHKDRYAVAVRKPDGTVVVEQDDYKSIVGSHQKLLKTPFIRGIFNFIDSMILGMKTLTWSAGFEEEEEEVLTEKEARKREKLDQVINGVVMAVSFLIAIAIFMVLPYFLSDLFKTVIPSYVIRTILEGVIRILIFVGYIWLISRMEDIRRLYQYHGAEHKCINCIEHGLPLTVDNVRISSKEHKRCGTSFLMFVMIVGIVLLFFVQTESHILRVVIRIALLPVIAGISYEIIRLAGNSDNVVVNLLSRPGLMLQGLTTKEPDDSMIEVAIASVEAVFDWKAYLAENFPVREESGRKEEAV</sequence>
<dbReference type="Proteomes" id="UP000775686">
    <property type="component" value="Unassembled WGS sequence"/>
</dbReference>
<dbReference type="InterPro" id="IPR010787">
    <property type="entry name" value="DUF1385"/>
</dbReference>
<keyword evidence="3" id="KW-1185">Reference proteome</keyword>
<feature type="transmembrane region" description="Helical" evidence="1">
    <location>
        <begin position="102"/>
        <end position="125"/>
    </location>
</feature>
<organism evidence="2 3">
    <name type="scientific">Drancourtella massiliensis</name>
    <dbReference type="NCBI Taxonomy" id="1632013"/>
    <lineage>
        <taxon>Bacteria</taxon>
        <taxon>Bacillati</taxon>
        <taxon>Bacillota</taxon>
        <taxon>Clostridia</taxon>
        <taxon>Eubacteriales</taxon>
        <taxon>Oscillospiraceae</taxon>
        <taxon>Drancourtella</taxon>
    </lineage>
</organism>
<dbReference type="EMBL" id="JACJKH010000005">
    <property type="protein sequence ID" value="MBM6743452.1"/>
    <property type="molecule type" value="Genomic_DNA"/>
</dbReference>
<proteinExistence type="predicted"/>
<reference evidence="2 3" key="1">
    <citation type="journal article" date="2021" name="Sci. Rep.">
        <title>The distribution of antibiotic resistance genes in chicken gut microbiota commensals.</title>
        <authorList>
            <person name="Juricova H."/>
            <person name="Matiasovicova J."/>
            <person name="Kubasova T."/>
            <person name="Cejkova D."/>
            <person name="Rychlik I."/>
        </authorList>
    </citation>
    <scope>NUCLEOTIDE SEQUENCE [LARGE SCALE GENOMIC DNA]</scope>
    <source>
        <strain evidence="2 3">An770</strain>
    </source>
</reference>
<accession>A0ABS2EEW5</accession>
<gene>
    <name evidence="2" type="ORF">H6A32_03900</name>
</gene>
<feature type="transmembrane region" description="Helical" evidence="1">
    <location>
        <begin position="228"/>
        <end position="249"/>
    </location>
</feature>
<dbReference type="RefSeq" id="WP_087168466.1">
    <property type="nucleotide sequence ID" value="NZ_JACJKH010000005.1"/>
</dbReference>
<keyword evidence="1" id="KW-0472">Membrane</keyword>
<comment type="caution">
    <text evidence="2">The sequence shown here is derived from an EMBL/GenBank/DDBJ whole genome shotgun (WGS) entry which is preliminary data.</text>
</comment>
<protein>
    <submittedName>
        <fullName evidence="2">DUF1385 domain-containing protein</fullName>
    </submittedName>
</protein>
<keyword evidence="1" id="KW-0812">Transmembrane</keyword>
<evidence type="ECO:0000256" key="1">
    <source>
        <dbReference type="SAM" id="Phobius"/>
    </source>
</evidence>
<dbReference type="PANTHER" id="PTHR42867">
    <property type="entry name" value="MEMBRANE PROTEIN-RELATED"/>
    <property type="match status" value="1"/>
</dbReference>
<feature type="transmembrane region" description="Helical" evidence="1">
    <location>
        <begin position="203"/>
        <end position="222"/>
    </location>
</feature>
<evidence type="ECO:0000313" key="2">
    <source>
        <dbReference type="EMBL" id="MBM6743452.1"/>
    </source>
</evidence>
<feature type="transmembrane region" description="Helical" evidence="1">
    <location>
        <begin position="137"/>
        <end position="158"/>
    </location>
</feature>
<dbReference type="PANTHER" id="PTHR42867:SF1">
    <property type="entry name" value="MEMBRANE PROTEIN-RELATED"/>
    <property type="match status" value="1"/>
</dbReference>
<dbReference type="Pfam" id="PF07136">
    <property type="entry name" value="DUF1385"/>
    <property type="match status" value="1"/>
</dbReference>
<evidence type="ECO:0000313" key="3">
    <source>
        <dbReference type="Proteomes" id="UP000775686"/>
    </source>
</evidence>
<name>A0ABS2EEW5_9FIRM</name>